<dbReference type="Pfam" id="PF00628">
    <property type="entry name" value="PHD"/>
    <property type="match status" value="1"/>
</dbReference>
<dbReference type="CDD" id="cd15534">
    <property type="entry name" value="PHD2_PHF12_Rco1"/>
    <property type="match status" value="1"/>
</dbReference>
<feature type="region of interest" description="Disordered" evidence="4">
    <location>
        <begin position="54"/>
        <end position="81"/>
    </location>
</feature>
<dbReference type="InterPro" id="IPR001965">
    <property type="entry name" value="Znf_PHD"/>
</dbReference>
<feature type="domain" description="Zinc finger PHD-type" evidence="5">
    <location>
        <begin position="89"/>
        <end position="163"/>
    </location>
</feature>
<name>A0A8H5FBI0_9AGAR</name>
<keyword evidence="1" id="KW-0479">Metal-binding</keyword>
<protein>
    <recommendedName>
        <fullName evidence="5">Zinc finger PHD-type domain-containing protein</fullName>
    </recommendedName>
</protein>
<keyword evidence="2" id="KW-0863">Zinc-finger</keyword>
<sequence>MSFETETQHPPRKPPASLFSPLLHQLQTSNPIEFSLPEDIRNFFKDVVAGPKGNYVDSSGVKPPRLNRHGQLEDRDPHRLRDRNGGPVLCFQCGLSALPDNLTANAPAAKRTRRSTSNATTPEAWKGIVSCDYCNLHWHMDCVDPPLLTMPPLTKKWMCPNHAERVMPHKRRIPKQSAPAIEITKPGQFNNGNIDVILPEFSTTIPNRHMPADEVLINGRRYRVPERVIVLDFWNKLNKYDEHVNREPEIASGVSSPLTSLSSLEDEDRIYPSSGPSNGVDELVAAQLLCNLSVARRAEPSRGSPAYLSERATQTDQAAPPHPPKNKVGRPRKYPLVPKPAPHVSERRIIASRSSESANTSSSITISTIRRRRPSQQVAAEPSTRELRSRSRNTHAEVQLTATSSRDTLKQSEDPNARTRLVNVKTEEVEAPSLSNPSPAANLAATAGPTVKPAKIVRTPRQSKLKESDNPVKEMKEKRGRKRKVRDDEVPANSVGENGAVNPSLLDAQKSGKDAQTNDVTRTPIRQGQLQSSNQETPPTSSAGPMNSPSNLATPSLKIRLPRLSNLTGKKTLSSTHIDTPTSLS</sequence>
<feature type="compositionally biased region" description="Basic and acidic residues" evidence="4">
    <location>
        <begin position="70"/>
        <end position="81"/>
    </location>
</feature>
<evidence type="ECO:0000259" key="5">
    <source>
        <dbReference type="SMART" id="SM00249"/>
    </source>
</evidence>
<reference evidence="6 7" key="1">
    <citation type="journal article" date="2020" name="ISME J.">
        <title>Uncovering the hidden diversity of litter-decomposition mechanisms in mushroom-forming fungi.</title>
        <authorList>
            <person name="Floudas D."/>
            <person name="Bentzer J."/>
            <person name="Ahren D."/>
            <person name="Johansson T."/>
            <person name="Persson P."/>
            <person name="Tunlid A."/>
        </authorList>
    </citation>
    <scope>NUCLEOTIDE SEQUENCE [LARGE SCALE GENOMIC DNA]</scope>
    <source>
        <strain evidence="6 7">CBS 101986</strain>
    </source>
</reference>
<dbReference type="InterPro" id="IPR013083">
    <property type="entry name" value="Znf_RING/FYVE/PHD"/>
</dbReference>
<evidence type="ECO:0000256" key="2">
    <source>
        <dbReference type="ARBA" id="ARBA00022771"/>
    </source>
</evidence>
<keyword evidence="3" id="KW-0862">Zinc</keyword>
<feature type="compositionally biased region" description="Basic and acidic residues" evidence="4">
    <location>
        <begin position="407"/>
        <end position="417"/>
    </location>
</feature>
<dbReference type="SMART" id="SM00249">
    <property type="entry name" value="PHD"/>
    <property type="match status" value="1"/>
</dbReference>
<dbReference type="GO" id="GO:0008270">
    <property type="term" value="F:zinc ion binding"/>
    <property type="evidence" value="ECO:0007669"/>
    <property type="project" value="UniProtKB-KW"/>
</dbReference>
<dbReference type="Proteomes" id="UP000567179">
    <property type="component" value="Unassembled WGS sequence"/>
</dbReference>
<dbReference type="GO" id="GO:0006357">
    <property type="term" value="P:regulation of transcription by RNA polymerase II"/>
    <property type="evidence" value="ECO:0007669"/>
    <property type="project" value="TreeGrafter"/>
</dbReference>
<organism evidence="6 7">
    <name type="scientific">Psilocybe cf. subviscida</name>
    <dbReference type="NCBI Taxonomy" id="2480587"/>
    <lineage>
        <taxon>Eukaryota</taxon>
        <taxon>Fungi</taxon>
        <taxon>Dikarya</taxon>
        <taxon>Basidiomycota</taxon>
        <taxon>Agaricomycotina</taxon>
        <taxon>Agaricomycetes</taxon>
        <taxon>Agaricomycetidae</taxon>
        <taxon>Agaricales</taxon>
        <taxon>Agaricineae</taxon>
        <taxon>Strophariaceae</taxon>
        <taxon>Psilocybe</taxon>
    </lineage>
</organism>
<dbReference type="Gene3D" id="3.30.40.10">
    <property type="entry name" value="Zinc/RING finger domain, C3HC4 (zinc finger)"/>
    <property type="match status" value="1"/>
</dbReference>
<accession>A0A8H5FBI0</accession>
<evidence type="ECO:0000313" key="7">
    <source>
        <dbReference type="Proteomes" id="UP000567179"/>
    </source>
</evidence>
<feature type="compositionally biased region" description="Polar residues" evidence="4">
    <location>
        <begin position="565"/>
        <end position="585"/>
    </location>
</feature>
<evidence type="ECO:0000256" key="4">
    <source>
        <dbReference type="SAM" id="MobiDB-lite"/>
    </source>
</evidence>
<comment type="caution">
    <text evidence="6">The sequence shown here is derived from an EMBL/GenBank/DDBJ whole genome shotgun (WGS) entry which is preliminary data.</text>
</comment>
<dbReference type="AlphaFoldDB" id="A0A8H5FBI0"/>
<dbReference type="InterPro" id="IPR019787">
    <property type="entry name" value="Znf_PHD-finger"/>
</dbReference>
<feature type="region of interest" description="Disordered" evidence="4">
    <location>
        <begin position="299"/>
        <end position="585"/>
    </location>
</feature>
<feature type="compositionally biased region" description="Basic residues" evidence="4">
    <location>
        <begin position="324"/>
        <end position="333"/>
    </location>
</feature>
<evidence type="ECO:0000256" key="1">
    <source>
        <dbReference type="ARBA" id="ARBA00022723"/>
    </source>
</evidence>
<feature type="compositionally biased region" description="Basic and acidic residues" evidence="4">
    <location>
        <begin position="464"/>
        <end position="477"/>
    </location>
</feature>
<dbReference type="PANTHER" id="PTHR47636:SF1">
    <property type="entry name" value="TRANSCRIPTIONAL REGULATORY PROTEIN RCO1"/>
    <property type="match status" value="1"/>
</dbReference>
<dbReference type="InterPro" id="IPR052819">
    <property type="entry name" value="Chromatin_regulatory_protein"/>
</dbReference>
<feature type="compositionally biased region" description="Low complexity" evidence="4">
    <location>
        <begin position="351"/>
        <end position="368"/>
    </location>
</feature>
<dbReference type="SUPFAM" id="SSF57903">
    <property type="entry name" value="FYVE/PHD zinc finger"/>
    <property type="match status" value="1"/>
</dbReference>
<dbReference type="OrthoDB" id="5876363at2759"/>
<feature type="compositionally biased region" description="Polar residues" evidence="4">
    <location>
        <begin position="514"/>
        <end position="554"/>
    </location>
</feature>
<dbReference type="EMBL" id="JAACJJ010000001">
    <property type="protein sequence ID" value="KAF5330779.1"/>
    <property type="molecule type" value="Genomic_DNA"/>
</dbReference>
<proteinExistence type="predicted"/>
<dbReference type="PANTHER" id="PTHR47636">
    <property type="entry name" value="TRANSCRIPTIONAL REGULATORY PROTEIN RCO1"/>
    <property type="match status" value="1"/>
</dbReference>
<keyword evidence="7" id="KW-1185">Reference proteome</keyword>
<evidence type="ECO:0000256" key="3">
    <source>
        <dbReference type="ARBA" id="ARBA00022833"/>
    </source>
</evidence>
<dbReference type="GO" id="GO:0032221">
    <property type="term" value="C:Rpd3S complex"/>
    <property type="evidence" value="ECO:0007669"/>
    <property type="project" value="TreeGrafter"/>
</dbReference>
<gene>
    <name evidence="6" type="ORF">D9619_005650</name>
</gene>
<dbReference type="InterPro" id="IPR011011">
    <property type="entry name" value="Znf_FYVE_PHD"/>
</dbReference>
<evidence type="ECO:0000313" key="6">
    <source>
        <dbReference type="EMBL" id="KAF5330779.1"/>
    </source>
</evidence>